<evidence type="ECO:0000256" key="1">
    <source>
        <dbReference type="SAM" id="MobiDB-lite"/>
    </source>
</evidence>
<dbReference type="HOGENOM" id="CLU_2122809_0_0_1"/>
<sequence length="114" mass="11993">MRAGSGRCRVYVAYMYIIQRLWGASSRAWGKGRTLARSLAGSQGGIASFSSFTVASRDASNGGEESRTGEAVRPFGCRKKGEFSYIYCGHQDQGPSSDSIDAPTSSPGGVAKAS</sequence>
<accession>F2Q218</accession>
<proteinExistence type="predicted"/>
<dbReference type="AlphaFoldDB" id="F2Q218"/>
<evidence type="ECO:0000313" key="3">
    <source>
        <dbReference type="Proteomes" id="UP000009169"/>
    </source>
</evidence>
<name>F2Q218_TRIEC</name>
<dbReference type="VEuPathDB" id="FungiDB:TEQG_08783"/>
<keyword evidence="3" id="KW-1185">Reference proteome</keyword>
<feature type="region of interest" description="Disordered" evidence="1">
    <location>
        <begin position="89"/>
        <end position="114"/>
    </location>
</feature>
<feature type="compositionally biased region" description="Polar residues" evidence="1">
    <location>
        <begin position="93"/>
        <end position="107"/>
    </location>
</feature>
<evidence type="ECO:0000313" key="2">
    <source>
        <dbReference type="EMBL" id="EGE08186.1"/>
    </source>
</evidence>
<protein>
    <submittedName>
        <fullName evidence="2">Uncharacterized protein</fullName>
    </submittedName>
</protein>
<organism evidence="2 3">
    <name type="scientific">Trichophyton equinum (strain ATCC MYA-4606 / CBS 127.97)</name>
    <name type="common">Horse ringworm fungus</name>
    <dbReference type="NCBI Taxonomy" id="559882"/>
    <lineage>
        <taxon>Eukaryota</taxon>
        <taxon>Fungi</taxon>
        <taxon>Dikarya</taxon>
        <taxon>Ascomycota</taxon>
        <taxon>Pezizomycotina</taxon>
        <taxon>Eurotiomycetes</taxon>
        <taxon>Eurotiomycetidae</taxon>
        <taxon>Onygenales</taxon>
        <taxon>Arthrodermataceae</taxon>
        <taxon>Trichophyton</taxon>
    </lineage>
</organism>
<dbReference type="EMBL" id="DS995774">
    <property type="protein sequence ID" value="EGE08186.1"/>
    <property type="molecule type" value="Genomic_DNA"/>
</dbReference>
<gene>
    <name evidence="2" type="ORF">TEQG_08783</name>
</gene>
<dbReference type="Proteomes" id="UP000009169">
    <property type="component" value="Unassembled WGS sequence"/>
</dbReference>
<reference evidence="3" key="1">
    <citation type="journal article" date="2012" name="MBio">
        <title>Comparative genome analysis of Trichophyton rubrum and related dermatophytes reveals candidate genes involved in infection.</title>
        <authorList>
            <person name="Martinez D.A."/>
            <person name="Oliver B.G."/>
            <person name="Graeser Y."/>
            <person name="Goldberg J.M."/>
            <person name="Li W."/>
            <person name="Martinez-Rossi N.M."/>
            <person name="Monod M."/>
            <person name="Shelest E."/>
            <person name="Barton R.C."/>
            <person name="Birch E."/>
            <person name="Brakhage A.A."/>
            <person name="Chen Z."/>
            <person name="Gurr S.J."/>
            <person name="Heiman D."/>
            <person name="Heitman J."/>
            <person name="Kosti I."/>
            <person name="Rossi A."/>
            <person name="Saif S."/>
            <person name="Samalova M."/>
            <person name="Saunders C.W."/>
            <person name="Shea T."/>
            <person name="Summerbell R.C."/>
            <person name="Xu J."/>
            <person name="Young S."/>
            <person name="Zeng Q."/>
            <person name="Birren B.W."/>
            <person name="Cuomo C.A."/>
            <person name="White T.C."/>
        </authorList>
    </citation>
    <scope>NUCLEOTIDE SEQUENCE [LARGE SCALE GENOMIC DNA]</scope>
    <source>
        <strain evidence="3">ATCC MYA-4606 / CBS 127.97</strain>
    </source>
</reference>